<proteinExistence type="predicted"/>
<name>A0ABY6YWX2_9BACL</name>
<gene>
    <name evidence="2" type="ORF">NZD86_07080</name>
    <name evidence="1" type="ORF">NZD86_11985</name>
</gene>
<dbReference type="RefSeq" id="WP_268041874.1">
    <property type="nucleotide sequence ID" value="NZ_CP104064.1"/>
</dbReference>
<sequence>MALIIPNIGYSAALDPVSGGLLAVFTKMDSISMDVDGTLTPVYGGAGAYPIVNIMADRKPMVSLSGSETSLQASSMLGANVTTASASTKVQVPRIEELTIGADGTVNLPNGDTISATTTTIGVVGALDNKAFTSVASAPTTGEYVTPVAGDAKVTFSTDDAGKAVVIYYTIDTSTGGQVDYQPSAVGKVVKFVASAKVVNTEDPSQALVPITFVVNSCQFLGKWTLSQERQKASAPKLDLQILDPGGGKAAVSIITTAKFAG</sequence>
<dbReference type="Proteomes" id="UP001164803">
    <property type="component" value="Chromosome"/>
</dbReference>
<accession>A0ABY6YWX2</accession>
<evidence type="ECO:0000313" key="3">
    <source>
        <dbReference type="Proteomes" id="UP001164803"/>
    </source>
</evidence>
<keyword evidence="3" id="KW-1185">Reference proteome</keyword>
<dbReference type="EMBL" id="CP104064">
    <property type="protein sequence ID" value="WAH35048.1"/>
    <property type="molecule type" value="Genomic_DNA"/>
</dbReference>
<organism evidence="1 3">
    <name type="scientific">Alicyclobacillus dauci</name>
    <dbReference type="NCBI Taxonomy" id="1475485"/>
    <lineage>
        <taxon>Bacteria</taxon>
        <taxon>Bacillati</taxon>
        <taxon>Bacillota</taxon>
        <taxon>Bacilli</taxon>
        <taxon>Bacillales</taxon>
        <taxon>Alicyclobacillaceae</taxon>
        <taxon>Alicyclobacillus</taxon>
    </lineage>
</organism>
<reference evidence="1" key="1">
    <citation type="submission" date="2022-08" db="EMBL/GenBank/DDBJ databases">
        <title>Alicyclobacillus dauci DSM2870, complete genome.</title>
        <authorList>
            <person name="Wang Q."/>
            <person name="Cai R."/>
            <person name="Wang Z."/>
        </authorList>
    </citation>
    <scope>NUCLEOTIDE SEQUENCE</scope>
    <source>
        <strain evidence="1">DSM 28700</strain>
    </source>
</reference>
<dbReference type="EMBL" id="CP104064">
    <property type="protein sequence ID" value="WAH38237.1"/>
    <property type="molecule type" value="Genomic_DNA"/>
</dbReference>
<protein>
    <submittedName>
        <fullName evidence="1">Uncharacterized protein</fullName>
    </submittedName>
</protein>
<evidence type="ECO:0000313" key="1">
    <source>
        <dbReference type="EMBL" id="WAH35048.1"/>
    </source>
</evidence>
<evidence type="ECO:0000313" key="2">
    <source>
        <dbReference type="EMBL" id="WAH38237.1"/>
    </source>
</evidence>